<dbReference type="InterPro" id="IPR036909">
    <property type="entry name" value="Cyt_c-like_dom_sf"/>
</dbReference>
<feature type="domain" description="Cytochrome c" evidence="10">
    <location>
        <begin position="57"/>
        <end position="137"/>
    </location>
</feature>
<protein>
    <submittedName>
        <fullName evidence="11">Cytochrome c</fullName>
    </submittedName>
</protein>
<keyword evidence="7 8" id="KW-0408">Iron</keyword>
<keyword evidence="6" id="KW-0249">Electron transport</keyword>
<organism evidence="11 12">
    <name type="scientific">Novosphingobium flavum</name>
    <dbReference type="NCBI Taxonomy" id="1778672"/>
    <lineage>
        <taxon>Bacteria</taxon>
        <taxon>Pseudomonadati</taxon>
        <taxon>Pseudomonadota</taxon>
        <taxon>Alphaproteobacteria</taxon>
        <taxon>Sphingomonadales</taxon>
        <taxon>Sphingomonadaceae</taxon>
        <taxon>Novosphingobium</taxon>
    </lineage>
</organism>
<evidence type="ECO:0000259" key="10">
    <source>
        <dbReference type="PROSITE" id="PS51007"/>
    </source>
</evidence>
<comment type="cofactor">
    <cofactor evidence="1">
        <name>heme c</name>
        <dbReference type="ChEBI" id="CHEBI:61717"/>
    </cofactor>
</comment>
<dbReference type="GO" id="GO:0009055">
    <property type="term" value="F:electron transfer activity"/>
    <property type="evidence" value="ECO:0007669"/>
    <property type="project" value="InterPro"/>
</dbReference>
<dbReference type="GO" id="GO:0005506">
    <property type="term" value="F:iron ion binding"/>
    <property type="evidence" value="ECO:0007669"/>
    <property type="project" value="InterPro"/>
</dbReference>
<evidence type="ECO:0000313" key="11">
    <source>
        <dbReference type="EMBL" id="MBC2666824.1"/>
    </source>
</evidence>
<keyword evidence="4" id="KW-0679">Respiratory chain</keyword>
<dbReference type="InterPro" id="IPR008168">
    <property type="entry name" value="Cyt_C_IC"/>
</dbReference>
<evidence type="ECO:0000256" key="4">
    <source>
        <dbReference type="ARBA" id="ARBA00022660"/>
    </source>
</evidence>
<evidence type="ECO:0000256" key="7">
    <source>
        <dbReference type="ARBA" id="ARBA00023004"/>
    </source>
</evidence>
<evidence type="ECO:0000256" key="5">
    <source>
        <dbReference type="ARBA" id="ARBA00022723"/>
    </source>
</evidence>
<dbReference type="Proteomes" id="UP000566813">
    <property type="component" value="Unassembled WGS sequence"/>
</dbReference>
<sequence length="154" mass="15959">MKKSTLTLSLSAVLAAGVIAASASAQSAGEASSALAMAPQTVKKGDADNAFVVAGKFSEPNGETMYRRVCAACHMPDAKGVSTGAGFFPALAGNKKLAASGYPLYVLTHGMNGMPPLGQQMSDQQVADVVNYVRTSFGNKYKDKVKPEDVKAVR</sequence>
<evidence type="ECO:0000256" key="9">
    <source>
        <dbReference type="SAM" id="SignalP"/>
    </source>
</evidence>
<name>A0A7X1KMN6_9SPHN</name>
<accession>A0A7X1KMN6</accession>
<evidence type="ECO:0000256" key="3">
    <source>
        <dbReference type="ARBA" id="ARBA00022617"/>
    </source>
</evidence>
<feature type="signal peptide" evidence="9">
    <location>
        <begin position="1"/>
        <end position="25"/>
    </location>
</feature>
<feature type="chain" id="PRO_5031469469" evidence="9">
    <location>
        <begin position="26"/>
        <end position="154"/>
    </location>
</feature>
<dbReference type="PANTHER" id="PTHR35008">
    <property type="entry name" value="BLL4482 PROTEIN-RELATED"/>
    <property type="match status" value="1"/>
</dbReference>
<evidence type="ECO:0000256" key="8">
    <source>
        <dbReference type="PROSITE-ProRule" id="PRU00433"/>
    </source>
</evidence>
<keyword evidence="12" id="KW-1185">Reference proteome</keyword>
<keyword evidence="3 8" id="KW-0349">Heme</keyword>
<dbReference type="Pfam" id="PF13442">
    <property type="entry name" value="Cytochrome_CBB3"/>
    <property type="match status" value="1"/>
</dbReference>
<dbReference type="Gene3D" id="1.10.760.10">
    <property type="entry name" value="Cytochrome c-like domain"/>
    <property type="match status" value="1"/>
</dbReference>
<evidence type="ECO:0000256" key="2">
    <source>
        <dbReference type="ARBA" id="ARBA00022448"/>
    </source>
</evidence>
<dbReference type="EMBL" id="JACLAW010000012">
    <property type="protein sequence ID" value="MBC2666824.1"/>
    <property type="molecule type" value="Genomic_DNA"/>
</dbReference>
<keyword evidence="9" id="KW-0732">Signal</keyword>
<dbReference type="PRINTS" id="PR00605">
    <property type="entry name" value="CYTCHROMECIC"/>
</dbReference>
<gene>
    <name evidence="11" type="ORF">H7F51_15000</name>
</gene>
<evidence type="ECO:0000313" key="12">
    <source>
        <dbReference type="Proteomes" id="UP000566813"/>
    </source>
</evidence>
<reference evidence="11 12" key="1">
    <citation type="submission" date="2020-08" db="EMBL/GenBank/DDBJ databases">
        <title>The genome sequence of type strain Novosphingobium flavum NBRC 111647.</title>
        <authorList>
            <person name="Liu Y."/>
        </authorList>
    </citation>
    <scope>NUCLEOTIDE SEQUENCE [LARGE SCALE GENOMIC DNA]</scope>
    <source>
        <strain evidence="11 12">NBRC 111647</strain>
    </source>
</reference>
<dbReference type="SUPFAM" id="SSF46626">
    <property type="entry name" value="Cytochrome c"/>
    <property type="match status" value="1"/>
</dbReference>
<keyword evidence="2" id="KW-0813">Transport</keyword>
<comment type="caution">
    <text evidence="11">The sequence shown here is derived from an EMBL/GenBank/DDBJ whole genome shotgun (WGS) entry which is preliminary data.</text>
</comment>
<keyword evidence="5 8" id="KW-0479">Metal-binding</keyword>
<evidence type="ECO:0000256" key="6">
    <source>
        <dbReference type="ARBA" id="ARBA00022982"/>
    </source>
</evidence>
<evidence type="ECO:0000256" key="1">
    <source>
        <dbReference type="ARBA" id="ARBA00001926"/>
    </source>
</evidence>
<dbReference type="GO" id="GO:0020037">
    <property type="term" value="F:heme binding"/>
    <property type="evidence" value="ECO:0007669"/>
    <property type="project" value="InterPro"/>
</dbReference>
<dbReference type="PROSITE" id="PS51007">
    <property type="entry name" value="CYTC"/>
    <property type="match status" value="1"/>
</dbReference>
<dbReference type="PANTHER" id="PTHR35008:SF9">
    <property type="entry name" value="CYTOCHROME C DOMAIN-CONTAINING PROTEIN"/>
    <property type="match status" value="1"/>
</dbReference>
<dbReference type="InterPro" id="IPR009056">
    <property type="entry name" value="Cyt_c-like_dom"/>
</dbReference>
<dbReference type="InterPro" id="IPR051459">
    <property type="entry name" value="Cytochrome_c-type_DH"/>
</dbReference>
<dbReference type="RefSeq" id="WP_185665122.1">
    <property type="nucleotide sequence ID" value="NZ_JACLAW010000012.1"/>
</dbReference>
<dbReference type="AlphaFoldDB" id="A0A7X1KMN6"/>
<proteinExistence type="predicted"/>